<dbReference type="Proteomes" id="UP000649604">
    <property type="component" value="Unassembled WGS sequence"/>
</dbReference>
<name>A0A9D5Q6V4_9BACT</name>
<reference evidence="2" key="1">
    <citation type="submission" date="2019-11" db="EMBL/GenBank/DDBJ databases">
        <title>Microbial mats filling the niche in hypersaline microbial mats.</title>
        <authorList>
            <person name="Wong H.L."/>
            <person name="Macleod F.I."/>
            <person name="White R.A. III"/>
            <person name="Burns B.P."/>
        </authorList>
    </citation>
    <scope>NUCLEOTIDE SEQUENCE</scope>
    <source>
        <strain evidence="2">Rbin_158</strain>
    </source>
</reference>
<comment type="caution">
    <text evidence="2">The sequence shown here is derived from an EMBL/GenBank/DDBJ whole genome shotgun (WGS) entry which is preliminary data.</text>
</comment>
<dbReference type="PANTHER" id="PTHR30336:SF6">
    <property type="entry name" value="INTEGRAL MEMBRANE PROTEIN"/>
    <property type="match status" value="1"/>
</dbReference>
<evidence type="ECO:0000259" key="1">
    <source>
        <dbReference type="Pfam" id="PF02698"/>
    </source>
</evidence>
<evidence type="ECO:0000313" key="2">
    <source>
        <dbReference type="EMBL" id="MBD3325291.1"/>
    </source>
</evidence>
<dbReference type="Pfam" id="PF02698">
    <property type="entry name" value="DUF218"/>
    <property type="match status" value="1"/>
</dbReference>
<proteinExistence type="predicted"/>
<dbReference type="InterPro" id="IPR014729">
    <property type="entry name" value="Rossmann-like_a/b/a_fold"/>
</dbReference>
<organism evidence="2 3">
    <name type="scientific">candidate division KSB3 bacterium</name>
    <dbReference type="NCBI Taxonomy" id="2044937"/>
    <lineage>
        <taxon>Bacteria</taxon>
        <taxon>candidate division KSB3</taxon>
    </lineage>
</organism>
<sequence>MLWVLSACVICLGLGGIAGINAFMQWTLEESLYREAEAVPKAYTALILGAKVFSSGRLSHMLEDRVLTGLELYQQGKVQKLLLSGDHGQVEYDEVNAMREYLLDRGVPPQDIFMDHAGFRTYESMYRARDVFQVQDVVIVTQEFHLARSVYTARALGLEAYGLVADRRPYTPASQMKSDLREILARVKAFLDVEILRPTPTYLGEAIPITGDGRKTLD</sequence>
<dbReference type="InterPro" id="IPR003848">
    <property type="entry name" value="DUF218"/>
</dbReference>
<dbReference type="InterPro" id="IPR051599">
    <property type="entry name" value="Cell_Envelope_Assoc"/>
</dbReference>
<evidence type="ECO:0000313" key="3">
    <source>
        <dbReference type="Proteomes" id="UP000649604"/>
    </source>
</evidence>
<accession>A0A9D5Q6V4</accession>
<dbReference type="EMBL" id="WJJP01000388">
    <property type="protein sequence ID" value="MBD3325291.1"/>
    <property type="molecule type" value="Genomic_DNA"/>
</dbReference>
<feature type="domain" description="DUF218" evidence="1">
    <location>
        <begin position="46"/>
        <end position="161"/>
    </location>
</feature>
<dbReference type="AlphaFoldDB" id="A0A9D5Q6V4"/>
<dbReference type="PANTHER" id="PTHR30336">
    <property type="entry name" value="INNER MEMBRANE PROTEIN, PROBABLE PERMEASE"/>
    <property type="match status" value="1"/>
</dbReference>
<gene>
    <name evidence="2" type="ORF">GF339_11945</name>
</gene>
<dbReference type="GO" id="GO:0005886">
    <property type="term" value="C:plasma membrane"/>
    <property type="evidence" value="ECO:0007669"/>
    <property type="project" value="TreeGrafter"/>
</dbReference>
<dbReference type="Gene3D" id="3.40.50.620">
    <property type="entry name" value="HUPs"/>
    <property type="match status" value="1"/>
</dbReference>
<dbReference type="CDD" id="cd06259">
    <property type="entry name" value="YdcF-like"/>
    <property type="match status" value="1"/>
</dbReference>
<protein>
    <recommendedName>
        <fullName evidence="1">DUF218 domain-containing protein</fullName>
    </recommendedName>
</protein>